<proteinExistence type="predicted"/>
<dbReference type="AlphaFoldDB" id="U9UM04"/>
<accession>U9UM04</accession>
<gene>
    <name evidence="2" type="ORF">GLOINDRAFT_17498</name>
</gene>
<dbReference type="VEuPathDB" id="FungiDB:RhiirFUN_023607"/>
<protein>
    <submittedName>
        <fullName evidence="2">Uncharacterized protein</fullName>
    </submittedName>
</protein>
<evidence type="ECO:0000256" key="1">
    <source>
        <dbReference type="SAM" id="MobiDB-lite"/>
    </source>
</evidence>
<reference evidence="2" key="1">
    <citation type="submission" date="2013-07" db="EMBL/GenBank/DDBJ databases">
        <title>The genome of an arbuscular mycorrhizal fungus provides insights into the evolution of the oldest plant symbiosis.</title>
        <authorList>
            <consortium name="DOE Joint Genome Institute"/>
            <person name="Tisserant E."/>
            <person name="Malbreil M."/>
            <person name="Kuo A."/>
            <person name="Kohler A."/>
            <person name="Symeonidi A."/>
            <person name="Balestrini R."/>
            <person name="Charron P."/>
            <person name="Duensing N."/>
            <person name="Frei-dit-Frey N."/>
            <person name="Gianinazzi-Pearson V."/>
            <person name="Gilbert B."/>
            <person name="Handa Y."/>
            <person name="Hijri M."/>
            <person name="Kaul R."/>
            <person name="Kawaguchi M."/>
            <person name="Krajinski F."/>
            <person name="Lammers P."/>
            <person name="Lapierre D."/>
            <person name="Masclaux F.G."/>
            <person name="Murat C."/>
            <person name="Morin E."/>
            <person name="Ndikumana S."/>
            <person name="Pagni M."/>
            <person name="Petitpierre D."/>
            <person name="Requena N."/>
            <person name="Rosikiewicz P."/>
            <person name="Riley R."/>
            <person name="Saito K."/>
            <person name="San Clemente H."/>
            <person name="Shapiro H."/>
            <person name="van Tuinen D."/>
            <person name="Becard G."/>
            <person name="Bonfante P."/>
            <person name="Paszkowski U."/>
            <person name="Shachar-Hill Y."/>
            <person name="Young J.P."/>
            <person name="Sanders I.R."/>
            <person name="Henrissat B."/>
            <person name="Rensing S.A."/>
            <person name="Grigoriev I.V."/>
            <person name="Corradi N."/>
            <person name="Roux C."/>
            <person name="Martin F."/>
        </authorList>
    </citation>
    <scope>NUCLEOTIDE SEQUENCE</scope>
    <source>
        <strain evidence="2">DAOM 197198</strain>
    </source>
</reference>
<dbReference type="EMBL" id="KI276461">
    <property type="protein sequence ID" value="ESA21420.1"/>
    <property type="molecule type" value="Genomic_DNA"/>
</dbReference>
<dbReference type="HOGENOM" id="CLU_1846145_0_0_1"/>
<evidence type="ECO:0000313" key="2">
    <source>
        <dbReference type="EMBL" id="ESA21420.1"/>
    </source>
</evidence>
<feature type="region of interest" description="Disordered" evidence="1">
    <location>
        <begin position="1"/>
        <end position="21"/>
    </location>
</feature>
<sequence>MLQGSNRFSSSSRSTTGKRSEHDDETAMYWVEFTAIFDHRRKKGNRSPTQMYNILSDEIGLSPGTLASFYHHRTKPRKTTTMNKIIPWIEREGKGVVSFASSNSSIINNEVSNTSRGGQAYFMLYSSLETSATLMIPYF</sequence>
<feature type="compositionally biased region" description="Low complexity" evidence="1">
    <location>
        <begin position="1"/>
        <end position="17"/>
    </location>
</feature>
<name>U9UM04_RHIID</name>
<organism evidence="2">
    <name type="scientific">Rhizophagus irregularis (strain DAOM 181602 / DAOM 197198 / MUCL 43194)</name>
    <name type="common">Arbuscular mycorrhizal fungus</name>
    <name type="synonym">Glomus intraradices</name>
    <dbReference type="NCBI Taxonomy" id="747089"/>
    <lineage>
        <taxon>Eukaryota</taxon>
        <taxon>Fungi</taxon>
        <taxon>Fungi incertae sedis</taxon>
        <taxon>Mucoromycota</taxon>
        <taxon>Glomeromycotina</taxon>
        <taxon>Glomeromycetes</taxon>
        <taxon>Glomerales</taxon>
        <taxon>Glomeraceae</taxon>
        <taxon>Rhizophagus</taxon>
    </lineage>
</organism>